<evidence type="ECO:0000256" key="2">
    <source>
        <dbReference type="ARBA" id="ARBA00005466"/>
    </source>
</evidence>
<evidence type="ECO:0000313" key="8">
    <source>
        <dbReference type="Proteomes" id="UP001212841"/>
    </source>
</evidence>
<accession>A0AAD5SCN7</accession>
<dbReference type="InterPro" id="IPR050416">
    <property type="entry name" value="FAD-linked_Oxidoreductase"/>
</dbReference>
<reference evidence="7" key="1">
    <citation type="submission" date="2020-05" db="EMBL/GenBank/DDBJ databases">
        <title>Phylogenomic resolution of chytrid fungi.</title>
        <authorList>
            <person name="Stajich J.E."/>
            <person name="Amses K."/>
            <person name="Simmons R."/>
            <person name="Seto K."/>
            <person name="Myers J."/>
            <person name="Bonds A."/>
            <person name="Quandt C.A."/>
            <person name="Barry K."/>
            <person name="Liu P."/>
            <person name="Grigoriev I."/>
            <person name="Longcore J.E."/>
            <person name="James T.Y."/>
        </authorList>
    </citation>
    <scope>NUCLEOTIDE SEQUENCE</scope>
    <source>
        <strain evidence="7">JEL0318</strain>
    </source>
</reference>
<dbReference type="GO" id="GO:0050660">
    <property type="term" value="F:flavin adenine dinucleotide binding"/>
    <property type="evidence" value="ECO:0007669"/>
    <property type="project" value="InterPro"/>
</dbReference>
<dbReference type="EMBL" id="JADGJD010001227">
    <property type="protein sequence ID" value="KAJ3045466.1"/>
    <property type="molecule type" value="Genomic_DNA"/>
</dbReference>
<dbReference type="InterPro" id="IPR016169">
    <property type="entry name" value="FAD-bd_PCMH_sub2"/>
</dbReference>
<evidence type="ECO:0000256" key="4">
    <source>
        <dbReference type="ARBA" id="ARBA00022827"/>
    </source>
</evidence>
<keyword evidence="5" id="KW-0560">Oxidoreductase</keyword>
<proteinExistence type="inferred from homology"/>
<comment type="similarity">
    <text evidence="2">Belongs to the oxygen-dependent FAD-linked oxidoreductase family.</text>
</comment>
<dbReference type="GO" id="GO:0016491">
    <property type="term" value="F:oxidoreductase activity"/>
    <property type="evidence" value="ECO:0007669"/>
    <property type="project" value="UniProtKB-KW"/>
</dbReference>
<evidence type="ECO:0000256" key="1">
    <source>
        <dbReference type="ARBA" id="ARBA00001974"/>
    </source>
</evidence>
<comment type="cofactor">
    <cofactor evidence="1">
        <name>FAD</name>
        <dbReference type="ChEBI" id="CHEBI:57692"/>
    </cofactor>
</comment>
<gene>
    <name evidence="7" type="ORF">HK097_001186</name>
</gene>
<keyword evidence="8" id="KW-1185">Reference proteome</keyword>
<protein>
    <recommendedName>
        <fullName evidence="6">Berberine/berberine-like domain-containing protein</fullName>
    </recommendedName>
</protein>
<dbReference type="PANTHER" id="PTHR42973">
    <property type="entry name" value="BINDING OXIDOREDUCTASE, PUTATIVE (AFU_ORTHOLOGUE AFUA_1G17690)-RELATED"/>
    <property type="match status" value="1"/>
</dbReference>
<evidence type="ECO:0000256" key="5">
    <source>
        <dbReference type="ARBA" id="ARBA00023002"/>
    </source>
</evidence>
<dbReference type="Gene3D" id="3.30.465.10">
    <property type="match status" value="2"/>
</dbReference>
<dbReference type="PANTHER" id="PTHR42973:SF39">
    <property type="entry name" value="FAD-BINDING PCMH-TYPE DOMAIN-CONTAINING PROTEIN"/>
    <property type="match status" value="1"/>
</dbReference>
<dbReference type="Proteomes" id="UP001212841">
    <property type="component" value="Unassembled WGS sequence"/>
</dbReference>
<organism evidence="7 8">
    <name type="scientific">Rhizophlyctis rosea</name>
    <dbReference type="NCBI Taxonomy" id="64517"/>
    <lineage>
        <taxon>Eukaryota</taxon>
        <taxon>Fungi</taxon>
        <taxon>Fungi incertae sedis</taxon>
        <taxon>Chytridiomycota</taxon>
        <taxon>Chytridiomycota incertae sedis</taxon>
        <taxon>Chytridiomycetes</taxon>
        <taxon>Rhizophlyctidales</taxon>
        <taxon>Rhizophlyctidaceae</taxon>
        <taxon>Rhizophlyctis</taxon>
    </lineage>
</organism>
<dbReference type="AlphaFoldDB" id="A0AAD5SCN7"/>
<dbReference type="InterPro" id="IPR012951">
    <property type="entry name" value="BBE"/>
</dbReference>
<dbReference type="InterPro" id="IPR036318">
    <property type="entry name" value="FAD-bd_PCMH-like_sf"/>
</dbReference>
<evidence type="ECO:0000313" key="7">
    <source>
        <dbReference type="EMBL" id="KAJ3045466.1"/>
    </source>
</evidence>
<keyword evidence="3" id="KW-0285">Flavoprotein</keyword>
<sequence length="331" mass="36969">MGSDHVLEFNVVTPDGKFVTANKKQNADLFWALRGGGGSTWGVATSVVVRAHKTVPVSTLSFTFSTTNNDDFWSIIKAYMSTFNKFADAGCYSYVAIFFPGTFFFNPGVFCPNNTPAQLEAIFKPVYDQMAAVNVTADGKNLSHFDNFYDAWVHAFPKEPVGGWTGQAASRLFPRENFANPSTNPLFDKTVDAIRSVVEKYNFFIGFNQAPKNFLGEDTSVNPAWRKANLHAITTAQWTLNNTKAEVEKIRHDLTHVEMKKWRDVSPGSGAYLGESDINEIDFQYSFWGNNYDRLYSVKQKYDPAGVFYAATAVGSEDWHLDDAGRLCPKA</sequence>
<keyword evidence="4" id="KW-0274">FAD</keyword>
<dbReference type="SUPFAM" id="SSF56176">
    <property type="entry name" value="FAD-binding/transporter-associated domain-like"/>
    <property type="match status" value="1"/>
</dbReference>
<evidence type="ECO:0000256" key="3">
    <source>
        <dbReference type="ARBA" id="ARBA00022630"/>
    </source>
</evidence>
<dbReference type="Pfam" id="PF08031">
    <property type="entry name" value="BBE"/>
    <property type="match status" value="1"/>
</dbReference>
<evidence type="ECO:0000259" key="6">
    <source>
        <dbReference type="Pfam" id="PF08031"/>
    </source>
</evidence>
<name>A0AAD5SCN7_9FUNG</name>
<comment type="caution">
    <text evidence="7">The sequence shown here is derived from an EMBL/GenBank/DDBJ whole genome shotgun (WGS) entry which is preliminary data.</text>
</comment>
<feature type="domain" description="Berberine/berberine-like" evidence="6">
    <location>
        <begin position="271"/>
        <end position="314"/>
    </location>
</feature>